<dbReference type="eggNOG" id="ENOG50303HW">
    <property type="taxonomic scope" value="Bacteria"/>
</dbReference>
<evidence type="ECO:0000313" key="2">
    <source>
        <dbReference type="Proteomes" id="UP000007041"/>
    </source>
</evidence>
<gene>
    <name evidence="1" type="ordered locus">CLOST_1520</name>
</gene>
<accession>E3PRY6</accession>
<dbReference type="BioCyc" id="CSTI499177:GJE9-1572-MONOMER"/>
<dbReference type="STRING" id="1511.CLOST_1520"/>
<dbReference type="HOGENOM" id="CLU_1955793_0_0_9"/>
<reference evidence="2" key="1">
    <citation type="journal article" date="2010" name="BMC Genomics">
        <title>Clostridium sticklandii, a specialist in amino acid degradation:revisiting its metabolism through its genome sequence.</title>
        <authorList>
            <person name="Fonknechten N."/>
            <person name="Chaussonnerie S."/>
            <person name="Tricot S."/>
            <person name="Lajus A."/>
            <person name="Andreesen J.R."/>
            <person name="Perchat N."/>
            <person name="Pelletier E."/>
            <person name="Gouyvenoux M."/>
            <person name="Barbe V."/>
            <person name="Salanoubat M."/>
            <person name="Le Paslier D."/>
            <person name="Weissenbach J."/>
            <person name="Cohen G.N."/>
            <person name="Kreimeyer A."/>
        </authorList>
    </citation>
    <scope>NUCLEOTIDE SEQUENCE [LARGE SCALE GENOMIC DNA]</scope>
    <source>
        <strain evidence="2">ATCC 12662 / DSM 519 / JCM 1433 / CCUG 9281 / NCIMB 10654 / HF</strain>
    </source>
</reference>
<sequence>MDLQLFNNGIPTSDDIYIRIITDGASKKVAVIQSYRTNKNKETKTLDAFGEKDSVGTYGAKTSYDLEIERAYVTDEALTDGIYLDELEDFDVIIEKPDRSDMYLKCNWQTIGESGNLKDKTVENMKVMASKFKRVKK</sequence>
<protein>
    <submittedName>
        <fullName evidence="1">Uncharacterized protein</fullName>
    </submittedName>
</protein>
<keyword evidence="2" id="KW-1185">Reference proteome</keyword>
<dbReference type="KEGG" id="cst:CLOST_1520"/>
<dbReference type="Proteomes" id="UP000007041">
    <property type="component" value="Chromosome"/>
</dbReference>
<proteinExistence type="predicted"/>
<dbReference type="EMBL" id="FP565809">
    <property type="protein sequence ID" value="CBH21640.1"/>
    <property type="molecule type" value="Genomic_DNA"/>
</dbReference>
<evidence type="ECO:0000313" key="1">
    <source>
        <dbReference type="EMBL" id="CBH21640.1"/>
    </source>
</evidence>
<name>E3PRY6_ACESD</name>
<organism evidence="1 2">
    <name type="scientific">Acetoanaerobium sticklandii (strain ATCC 12662 / DSM 519 / JCM 1433 / CCUG 9281 / NCIMB 10654 / HF)</name>
    <name type="common">Clostridium sticklandii</name>
    <dbReference type="NCBI Taxonomy" id="499177"/>
    <lineage>
        <taxon>Bacteria</taxon>
        <taxon>Bacillati</taxon>
        <taxon>Bacillota</taxon>
        <taxon>Clostridia</taxon>
        <taxon>Peptostreptococcales</taxon>
        <taxon>Filifactoraceae</taxon>
        <taxon>Acetoanaerobium</taxon>
    </lineage>
</organism>
<dbReference type="AlphaFoldDB" id="E3PRY6"/>